<name>A0A837G7G7_9VIBR</name>
<dbReference type="Gene3D" id="1.10.260.80">
    <property type="match status" value="1"/>
</dbReference>
<dbReference type="SUPFAM" id="SSF56784">
    <property type="entry name" value="HAD-like"/>
    <property type="match status" value="1"/>
</dbReference>
<proteinExistence type="predicted"/>
<dbReference type="InterPro" id="IPR041492">
    <property type="entry name" value="HAD_2"/>
</dbReference>
<dbReference type="InterPro" id="IPR006439">
    <property type="entry name" value="HAD-SF_hydro_IA"/>
</dbReference>
<dbReference type="AlphaFoldDB" id="A0A837G7G7"/>
<dbReference type="EMBL" id="JXXR01000010">
    <property type="protein sequence ID" value="KJY73898.1"/>
    <property type="molecule type" value="Genomic_DNA"/>
</dbReference>
<dbReference type="InterPro" id="IPR036412">
    <property type="entry name" value="HAD-like_sf"/>
</dbReference>
<dbReference type="NCBIfam" id="TIGR01509">
    <property type="entry name" value="HAD-SF-IA-v3"/>
    <property type="match status" value="1"/>
</dbReference>
<dbReference type="InterPro" id="IPR023214">
    <property type="entry name" value="HAD_sf"/>
</dbReference>
<sequence length="210" mass="23702">MNVVTLEISKIKAIVFDLDNTLVTSNLDFHWLRTQVGCPKEVDLLTFIDELDCSQSAIRAKQSVLQHELDDADHSSPMPGCHDLLDFITHHNLHTAIITRNCQQASQRKIEHNQLNISRVISREHFPPKPAPDALLALAKEWQLDPQQILYVGDYVYDLQAASNACMPSCLVTHGKPSTFTQHASLTVNHLSDLLDLFSTFYQQKTETIS</sequence>
<dbReference type="Pfam" id="PF13419">
    <property type="entry name" value="HAD_2"/>
    <property type="match status" value="1"/>
</dbReference>
<comment type="caution">
    <text evidence="1">The sequence shown here is derived from an EMBL/GenBank/DDBJ whole genome shotgun (WGS) entry which is preliminary data.</text>
</comment>
<dbReference type="SFLD" id="SFLDG01129">
    <property type="entry name" value="C1.5:_HAD__Beta-PGM__Phosphata"/>
    <property type="match status" value="1"/>
</dbReference>
<dbReference type="RefSeq" id="WP_045985684.1">
    <property type="nucleotide sequence ID" value="NZ_CP063052.1"/>
</dbReference>
<reference evidence="1" key="1">
    <citation type="journal article" date="2015" name="BMC Genomics">
        <title>Genome mining reveals unlocked bioactive potential of marine Gram-negative bacteria.</title>
        <authorList>
            <person name="Machado H."/>
            <person name="Sonnenschein E.C."/>
            <person name="Melchiorsen J."/>
            <person name="Gram L."/>
        </authorList>
    </citation>
    <scope>NUCLEOTIDE SEQUENCE</scope>
    <source>
        <strain evidence="1">S2052</strain>
    </source>
</reference>
<accession>A0A837G7G7</accession>
<dbReference type="Gene3D" id="3.40.50.1000">
    <property type="entry name" value="HAD superfamily/HAD-like"/>
    <property type="match status" value="1"/>
</dbReference>
<dbReference type="SFLD" id="SFLDS00003">
    <property type="entry name" value="Haloacid_Dehalogenase"/>
    <property type="match status" value="1"/>
</dbReference>
<protein>
    <submittedName>
        <fullName evidence="1">Phosphatase</fullName>
    </submittedName>
</protein>
<dbReference type="NCBIfam" id="TIGR01549">
    <property type="entry name" value="HAD-SF-IA-v1"/>
    <property type="match status" value="1"/>
</dbReference>
<organism evidence="1">
    <name type="scientific">Vibrio coralliilyticus</name>
    <dbReference type="NCBI Taxonomy" id="190893"/>
    <lineage>
        <taxon>Bacteria</taxon>
        <taxon>Pseudomonadati</taxon>
        <taxon>Pseudomonadota</taxon>
        <taxon>Gammaproteobacteria</taxon>
        <taxon>Vibrionales</taxon>
        <taxon>Vibrionaceae</taxon>
        <taxon>Vibrio</taxon>
    </lineage>
</organism>
<dbReference type="PANTHER" id="PTHR43885:SF1">
    <property type="entry name" value="SUPERFAMILY HYDROLASE, PUTATIVE (AFU_ORTHOLOGUE AFUA_4G13290)-RELATED"/>
    <property type="match status" value="1"/>
</dbReference>
<evidence type="ECO:0000313" key="1">
    <source>
        <dbReference type="EMBL" id="KJY73898.1"/>
    </source>
</evidence>
<dbReference type="PANTHER" id="PTHR43885">
    <property type="entry name" value="HALOACID DEHALOGENASE-LIKE HYDROLASE"/>
    <property type="match status" value="1"/>
</dbReference>
<gene>
    <name evidence="1" type="ORF">TW71_09295</name>
</gene>